<evidence type="ECO:0000259" key="6">
    <source>
        <dbReference type="PROSITE" id="PS50801"/>
    </source>
</evidence>
<comment type="caution">
    <text evidence="7">The sequence shown here is derived from an EMBL/GenBank/DDBJ whole genome shotgun (WGS) entry which is preliminary data.</text>
</comment>
<protein>
    <submittedName>
        <fullName evidence="7">STAS domain-containing protein</fullName>
    </submittedName>
</protein>
<proteinExistence type="predicted"/>
<evidence type="ECO:0000256" key="5">
    <source>
        <dbReference type="SAM" id="Phobius"/>
    </source>
</evidence>
<dbReference type="PROSITE" id="PS50801">
    <property type="entry name" value="STAS"/>
    <property type="match status" value="1"/>
</dbReference>
<accession>A0A850RPQ1</accession>
<organism evidence="7 8">
    <name type="scientific">Allochromatium humboldtianum</name>
    <dbReference type="NCBI Taxonomy" id="504901"/>
    <lineage>
        <taxon>Bacteria</taxon>
        <taxon>Pseudomonadati</taxon>
        <taxon>Pseudomonadota</taxon>
        <taxon>Gammaproteobacteria</taxon>
        <taxon>Chromatiales</taxon>
        <taxon>Chromatiaceae</taxon>
        <taxon>Allochromatium</taxon>
    </lineage>
</organism>
<evidence type="ECO:0000256" key="2">
    <source>
        <dbReference type="ARBA" id="ARBA00022692"/>
    </source>
</evidence>
<keyword evidence="2 5" id="KW-0812">Transmembrane</keyword>
<evidence type="ECO:0000313" key="7">
    <source>
        <dbReference type="EMBL" id="NVZ10883.1"/>
    </source>
</evidence>
<evidence type="ECO:0000256" key="4">
    <source>
        <dbReference type="ARBA" id="ARBA00023136"/>
    </source>
</evidence>
<evidence type="ECO:0000256" key="1">
    <source>
        <dbReference type="ARBA" id="ARBA00004141"/>
    </source>
</evidence>
<dbReference type="CDD" id="cd07042">
    <property type="entry name" value="STAS_SulP_like_sulfate_transporter"/>
    <property type="match status" value="1"/>
</dbReference>
<dbReference type="InterPro" id="IPR002645">
    <property type="entry name" value="STAS_dom"/>
</dbReference>
<gene>
    <name evidence="7" type="ORF">HW932_16595</name>
</gene>
<sequence length="301" mass="32516">MIDVALVETFTALGAVNLAASLSQSFAISGADSRTAMADAAGGRTQVTGLVAAGTIALVLLFLTGPLRYVPIAALGAVLIKASLSLLDLKTLRELDRFDRRELALSLLATLGVIWVGAIKAILVVVILALLRFVRLTSRPRVDVLGEVEELSGFHSIVRHPEARTDPGLVLLRFNAPLVFFNAPYFKQRALAAIAAAGPDLRWLVLDALPLTQVDVTGYDTLDALSRLLHERGAELVMAGRLTETQEWMDARGFGERRLADRHFPTLRRAVLAYRALADDSAIPESAKVADRPIVNQTHPS</sequence>
<dbReference type="InterPro" id="IPR036513">
    <property type="entry name" value="STAS_dom_sf"/>
</dbReference>
<dbReference type="RefSeq" id="WP_176977613.1">
    <property type="nucleotide sequence ID" value="NZ_JABZEO010000013.1"/>
</dbReference>
<comment type="subcellular location">
    <subcellularLocation>
        <location evidence="1">Membrane</location>
        <topology evidence="1">Multi-pass membrane protein</topology>
    </subcellularLocation>
</comment>
<dbReference type="Gene3D" id="3.30.750.24">
    <property type="entry name" value="STAS domain"/>
    <property type="match status" value="1"/>
</dbReference>
<dbReference type="InterPro" id="IPR001902">
    <property type="entry name" value="SLC26A/SulP_fam"/>
</dbReference>
<dbReference type="Proteomes" id="UP000592294">
    <property type="component" value="Unassembled WGS sequence"/>
</dbReference>
<dbReference type="SUPFAM" id="SSF52091">
    <property type="entry name" value="SpoIIaa-like"/>
    <property type="match status" value="1"/>
</dbReference>
<dbReference type="GO" id="GO:0055085">
    <property type="term" value="P:transmembrane transport"/>
    <property type="evidence" value="ECO:0007669"/>
    <property type="project" value="InterPro"/>
</dbReference>
<keyword evidence="8" id="KW-1185">Reference proteome</keyword>
<evidence type="ECO:0000256" key="3">
    <source>
        <dbReference type="ARBA" id="ARBA00022989"/>
    </source>
</evidence>
<dbReference type="GO" id="GO:0016020">
    <property type="term" value="C:membrane"/>
    <property type="evidence" value="ECO:0007669"/>
    <property type="project" value="UniProtKB-SubCell"/>
</dbReference>
<evidence type="ECO:0000313" key="8">
    <source>
        <dbReference type="Proteomes" id="UP000592294"/>
    </source>
</evidence>
<name>A0A850RPQ1_9GAMM</name>
<dbReference type="AlphaFoldDB" id="A0A850RPQ1"/>
<dbReference type="Pfam" id="PF01740">
    <property type="entry name" value="STAS"/>
    <property type="match status" value="1"/>
</dbReference>
<feature type="transmembrane region" description="Helical" evidence="5">
    <location>
        <begin position="107"/>
        <end position="131"/>
    </location>
</feature>
<feature type="domain" description="STAS" evidence="6">
    <location>
        <begin position="159"/>
        <end position="274"/>
    </location>
</feature>
<dbReference type="PANTHER" id="PTHR11814">
    <property type="entry name" value="SULFATE TRANSPORTER"/>
    <property type="match status" value="1"/>
</dbReference>
<keyword evidence="3 5" id="KW-1133">Transmembrane helix</keyword>
<feature type="transmembrane region" description="Helical" evidence="5">
    <location>
        <begin position="69"/>
        <end position="87"/>
    </location>
</feature>
<dbReference type="EMBL" id="JABZEO010000013">
    <property type="protein sequence ID" value="NVZ10883.1"/>
    <property type="molecule type" value="Genomic_DNA"/>
</dbReference>
<dbReference type="InterPro" id="IPR011547">
    <property type="entry name" value="SLC26A/SulP_dom"/>
</dbReference>
<feature type="transmembrane region" description="Helical" evidence="5">
    <location>
        <begin position="43"/>
        <end position="62"/>
    </location>
</feature>
<reference evidence="7 8" key="1">
    <citation type="submission" date="2020-06" db="EMBL/GenBank/DDBJ databases">
        <title>Whole-genome sequence of Allochromatium humboldtianum DSM 21881, type strain.</title>
        <authorList>
            <person name="Kyndt J.A."/>
            <person name="Meyer T.E."/>
        </authorList>
    </citation>
    <scope>NUCLEOTIDE SEQUENCE [LARGE SCALE GENOMIC DNA]</scope>
    <source>
        <strain evidence="7 8">DSM 21881</strain>
    </source>
</reference>
<dbReference type="Pfam" id="PF00916">
    <property type="entry name" value="Sulfate_transp"/>
    <property type="match status" value="1"/>
</dbReference>
<keyword evidence="4 5" id="KW-0472">Membrane</keyword>